<keyword evidence="6" id="KW-0677">Repeat</keyword>
<dbReference type="OrthoDB" id="7058953at2"/>
<sequence>MQQQINEALDYFHRGRFDKAVARISPLLKRQPKNPQLHLLLGAFNAGRGEHRRAIKSYEKALALEPQLLDARFNLGLAHQALEQFDEAERCFRQILNQHPNHPQSLNELGTALSAQQDYEAADEVFALAITAAPDFPAPAINRGLNRVKQGHFEEGIAAIELGLALDPNDAVALYNLGYAYEQMGQLDAALAAYLRTEAIAPDEVDTLNNLANLFSEQQRFDEALPRYKRCCELKPKTAEYLYNTGRCCNKMRASPEAIAPLEQAIALKPAYVEARIELGLALNRCDRSEFAITILEQAIKLDSASASTHAALGNCYMKLGHYPAGRAAFEQVLDLDPEDSASLRNLLMLLEYDPDADDAHRMRIAKQWGELAIKRAGGPRPHPAPYPKAPGEPLRIGYVSGDFRQHTVGLFIKALLKQHDQSRFEVFAYANNHEVDAVTEEIQAVTTYRPIGHLNDEQAVTLIQQDKIDVLVDLSGHTGRSRIDLFAWRPAPVLVEFLGYFSTTGLPYFDALLTDRWHTTPQMQEHFVEPLVELEGGRFNYQPVPFAPEVSPPPCLERGYVTFGSFNNHTKYHAGVYARWAEILKQVPDSRLLLKSGAYENMGLRNDVLEAFAEHGIEPERIELRGRSPHEAMLEQYGDMDIALDPFPFSGGITSCEALWMGVPVITEPQQRMVSRQTHAFLSAIGLDELSASNEEDYIRKAVALAGDFDRLKSLRESLRSKMKRSPLMDLVSYTQSLEPSLITLDQRIRNQAAKESFSK</sequence>
<dbReference type="Pfam" id="PF13424">
    <property type="entry name" value="TPR_12"/>
    <property type="match status" value="1"/>
</dbReference>
<dbReference type="PANTHER" id="PTHR44835">
    <property type="entry name" value="UDP-N-ACETYLGLUCOSAMINE--PEPTIDE N-ACETYLGLUCOSAMINYLTRANSFERASE SPINDLY-RELATED"/>
    <property type="match status" value="1"/>
</dbReference>
<dbReference type="GO" id="GO:0097363">
    <property type="term" value="F:protein O-acetylglucosaminyltransferase activity"/>
    <property type="evidence" value="ECO:0007669"/>
    <property type="project" value="UniProtKB-EC"/>
</dbReference>
<evidence type="ECO:0000256" key="3">
    <source>
        <dbReference type="ARBA" id="ARBA00011970"/>
    </source>
</evidence>
<feature type="repeat" description="TPR" evidence="8">
    <location>
        <begin position="103"/>
        <end position="136"/>
    </location>
</feature>
<evidence type="ECO:0000256" key="5">
    <source>
        <dbReference type="ARBA" id="ARBA00022679"/>
    </source>
</evidence>
<dbReference type="SUPFAM" id="SSF48452">
    <property type="entry name" value="TPR-like"/>
    <property type="match status" value="2"/>
</dbReference>
<dbReference type="InterPro" id="IPR011990">
    <property type="entry name" value="TPR-like_helical_dom_sf"/>
</dbReference>
<feature type="repeat" description="TPR" evidence="8">
    <location>
        <begin position="171"/>
        <end position="204"/>
    </location>
</feature>
<keyword evidence="7 8" id="KW-0802">TPR repeat</keyword>
<dbReference type="Pfam" id="PF14559">
    <property type="entry name" value="TPR_19"/>
    <property type="match status" value="2"/>
</dbReference>
<dbReference type="PROSITE" id="PS50005">
    <property type="entry name" value="TPR"/>
    <property type="match status" value="6"/>
</dbReference>
<comment type="caution">
    <text evidence="10">The sequence shown here is derived from an EMBL/GenBank/DDBJ whole genome shotgun (WGS) entry which is preliminary data.</text>
</comment>
<dbReference type="EC" id="2.4.1.255" evidence="3"/>
<feature type="repeat" description="TPR" evidence="8">
    <location>
        <begin position="307"/>
        <end position="340"/>
    </location>
</feature>
<evidence type="ECO:0000256" key="4">
    <source>
        <dbReference type="ARBA" id="ARBA00022676"/>
    </source>
</evidence>
<keyword evidence="5" id="KW-0808">Transferase</keyword>
<dbReference type="Pfam" id="PF13844">
    <property type="entry name" value="Glyco_transf_41"/>
    <property type="match status" value="2"/>
</dbReference>
<dbReference type="RefSeq" id="WP_078485168.1">
    <property type="nucleotide sequence ID" value="NZ_MPRL01000123.1"/>
</dbReference>
<dbReference type="Gene3D" id="3.40.50.2000">
    <property type="entry name" value="Glycogen Phosphorylase B"/>
    <property type="match status" value="1"/>
</dbReference>
<dbReference type="SUPFAM" id="SSF53756">
    <property type="entry name" value="UDP-Glycosyltransferase/glycogen phosphorylase"/>
    <property type="match status" value="1"/>
</dbReference>
<comment type="similarity">
    <text evidence="2">Belongs to the glycosyltransferase 41 family. O-GlcNAc transferase subfamily.</text>
</comment>
<dbReference type="PANTHER" id="PTHR44835:SF1">
    <property type="entry name" value="PROTEIN O-GLCNAC TRANSFERASE"/>
    <property type="match status" value="1"/>
</dbReference>
<dbReference type="InterPro" id="IPR029489">
    <property type="entry name" value="OGT/SEC/SPY_C"/>
</dbReference>
<protein>
    <recommendedName>
        <fullName evidence="3">protein O-GlcNAc transferase</fullName>
        <ecNumber evidence="3">2.4.1.255</ecNumber>
    </recommendedName>
</protein>
<dbReference type="Gene3D" id="1.25.40.10">
    <property type="entry name" value="Tetratricopeptide repeat domain"/>
    <property type="match status" value="4"/>
</dbReference>
<feature type="domain" description="O-GlcNAc transferase C-terminal" evidence="9">
    <location>
        <begin position="359"/>
        <end position="532"/>
    </location>
</feature>
<evidence type="ECO:0000256" key="8">
    <source>
        <dbReference type="PROSITE-ProRule" id="PRU00339"/>
    </source>
</evidence>
<feature type="repeat" description="TPR" evidence="8">
    <location>
        <begin position="35"/>
        <end position="68"/>
    </location>
</feature>
<gene>
    <name evidence="10" type="ORF">BOW53_16435</name>
</gene>
<evidence type="ECO:0000259" key="9">
    <source>
        <dbReference type="Pfam" id="PF13844"/>
    </source>
</evidence>
<dbReference type="Gene3D" id="3.40.50.11380">
    <property type="match status" value="1"/>
</dbReference>
<dbReference type="EMBL" id="MPRL01000123">
    <property type="protein sequence ID" value="OOZ38147.1"/>
    <property type="molecule type" value="Genomic_DNA"/>
</dbReference>
<name>A0A1T2KZ64_9GAMM</name>
<proteinExistence type="inferred from homology"/>
<evidence type="ECO:0000313" key="11">
    <source>
        <dbReference type="Proteomes" id="UP000191110"/>
    </source>
</evidence>
<feature type="domain" description="O-GlcNAc transferase C-terminal" evidence="9">
    <location>
        <begin position="562"/>
        <end position="739"/>
    </location>
</feature>
<dbReference type="SMART" id="SM00028">
    <property type="entry name" value="TPR"/>
    <property type="match status" value="10"/>
</dbReference>
<keyword evidence="4" id="KW-0328">Glycosyltransferase</keyword>
<evidence type="ECO:0000256" key="7">
    <source>
        <dbReference type="ARBA" id="ARBA00022803"/>
    </source>
</evidence>
<organism evidence="10 11">
    <name type="scientific">Solemya pervernicosa gill symbiont</name>
    <dbReference type="NCBI Taxonomy" id="642797"/>
    <lineage>
        <taxon>Bacteria</taxon>
        <taxon>Pseudomonadati</taxon>
        <taxon>Pseudomonadota</taxon>
        <taxon>Gammaproteobacteria</taxon>
        <taxon>sulfur-oxidizing symbionts</taxon>
    </lineage>
</organism>
<dbReference type="InterPro" id="IPR019734">
    <property type="entry name" value="TPR_rpt"/>
</dbReference>
<evidence type="ECO:0000256" key="6">
    <source>
        <dbReference type="ARBA" id="ARBA00022737"/>
    </source>
</evidence>
<accession>A0A1T2KZ64</accession>
<dbReference type="AlphaFoldDB" id="A0A1T2KZ64"/>
<feature type="repeat" description="TPR" evidence="8">
    <location>
        <begin position="69"/>
        <end position="102"/>
    </location>
</feature>
<evidence type="ECO:0000313" key="10">
    <source>
        <dbReference type="EMBL" id="OOZ38147.1"/>
    </source>
</evidence>
<reference evidence="10 11" key="1">
    <citation type="submission" date="2016-11" db="EMBL/GenBank/DDBJ databases">
        <title>Mixed transmission modes and dynamic genome evolution in an obligate animal-bacterial symbiosis.</title>
        <authorList>
            <person name="Russell S.L."/>
            <person name="Corbett-Detig R.B."/>
            <person name="Cavanaugh C.M."/>
        </authorList>
    </citation>
    <scope>NUCLEOTIDE SEQUENCE [LARGE SCALE GENOMIC DNA]</scope>
    <source>
        <strain evidence="10">Sveles-Q1</strain>
    </source>
</reference>
<dbReference type="InterPro" id="IPR051939">
    <property type="entry name" value="Glycosyltr_41/O-GlcNAc_trsf"/>
</dbReference>
<evidence type="ECO:0000256" key="2">
    <source>
        <dbReference type="ARBA" id="ARBA00005386"/>
    </source>
</evidence>
<evidence type="ECO:0000256" key="1">
    <source>
        <dbReference type="ARBA" id="ARBA00004922"/>
    </source>
</evidence>
<keyword evidence="11" id="KW-1185">Reference proteome</keyword>
<feature type="repeat" description="TPR" evidence="8">
    <location>
        <begin position="205"/>
        <end position="238"/>
    </location>
</feature>
<dbReference type="Proteomes" id="UP000191110">
    <property type="component" value="Unassembled WGS sequence"/>
</dbReference>
<comment type="pathway">
    <text evidence="1">Protein modification; protein glycosylation.</text>
</comment>